<evidence type="ECO:0000313" key="3">
    <source>
        <dbReference type="Ensembl" id="ENSPNAP00000035272.1"/>
    </source>
</evidence>
<dbReference type="Pfam" id="PF00061">
    <property type="entry name" value="Lipocalin"/>
    <property type="match status" value="1"/>
</dbReference>
<evidence type="ECO:0000313" key="4">
    <source>
        <dbReference type="Proteomes" id="UP001501920"/>
    </source>
</evidence>
<sequence>MPGLYHGFWKMISNENFEAYLKALDVNIAVRKIATLVFCDKDINQNGDHFIIRTFSPFRSYTMEFDIGQEFEEDLKGIDDRKCKTTVTWDGERLECVQKGEIEDRGWTHWIDNDHLHVGRRGVLEPIPAVIGQKAGYTPDRSPSIAGQTDRHRQSLTHSLYPAQKGHNFYIL</sequence>
<dbReference type="Ensembl" id="ENSPNAT00000028022.2">
    <property type="protein sequence ID" value="ENSPNAP00000035272.1"/>
    <property type="gene ID" value="ENSPNAG00000025159.2"/>
</dbReference>
<feature type="domain" description="Lipocalin/cytosolic fatty-acid binding" evidence="2">
    <location>
        <begin position="7"/>
        <end position="111"/>
    </location>
</feature>
<dbReference type="SUPFAM" id="SSF50814">
    <property type="entry name" value="Lipocalins"/>
    <property type="match status" value="1"/>
</dbReference>
<dbReference type="GeneTree" id="ENSGT00940000159675"/>
<dbReference type="InterPro" id="IPR031259">
    <property type="entry name" value="ILBP"/>
</dbReference>
<dbReference type="GO" id="GO:0008289">
    <property type="term" value="F:lipid binding"/>
    <property type="evidence" value="ECO:0007669"/>
    <property type="project" value="InterPro"/>
</dbReference>
<reference evidence="3 4" key="1">
    <citation type="submission" date="2020-10" db="EMBL/GenBank/DDBJ databases">
        <title>Pygocentrus nattereri (red-bellied piranha) genome, fPygNat1, primary haplotype.</title>
        <authorList>
            <person name="Myers G."/>
            <person name="Meyer A."/>
            <person name="Karagic N."/>
            <person name="Pippel M."/>
            <person name="Winkler S."/>
            <person name="Tracey A."/>
            <person name="Wood J."/>
            <person name="Formenti G."/>
            <person name="Howe K."/>
            <person name="Fedrigo O."/>
            <person name="Jarvis E.D."/>
        </authorList>
    </citation>
    <scope>NUCLEOTIDE SEQUENCE [LARGE SCALE GENOMIC DNA]</scope>
</reference>
<reference evidence="3" key="3">
    <citation type="submission" date="2025-09" db="UniProtKB">
        <authorList>
            <consortium name="Ensembl"/>
        </authorList>
    </citation>
    <scope>IDENTIFICATION</scope>
</reference>
<evidence type="ECO:0000256" key="1">
    <source>
        <dbReference type="ARBA" id="ARBA00008390"/>
    </source>
</evidence>
<dbReference type="AlphaFoldDB" id="A0A3B4EFG6"/>
<protein>
    <recommendedName>
        <fullName evidence="2">Lipocalin/cytosolic fatty-acid binding domain-containing protein</fullName>
    </recommendedName>
</protein>
<proteinExistence type="inferred from homology"/>
<comment type="similarity">
    <text evidence="1">Belongs to the calycin superfamily. Fatty-acid binding protein (FABP) family.</text>
</comment>
<reference evidence="3" key="2">
    <citation type="submission" date="2025-08" db="UniProtKB">
        <authorList>
            <consortium name="Ensembl"/>
        </authorList>
    </citation>
    <scope>IDENTIFICATION</scope>
</reference>
<accession>A0A3B4EFG6</accession>
<dbReference type="PANTHER" id="PTHR11955">
    <property type="entry name" value="FATTY ACID BINDING PROTEIN"/>
    <property type="match status" value="1"/>
</dbReference>
<dbReference type="InterPro" id="IPR000566">
    <property type="entry name" value="Lipocln_cytosolic_FA-bd_dom"/>
</dbReference>
<dbReference type="Gene3D" id="2.40.128.20">
    <property type="match status" value="1"/>
</dbReference>
<organism evidence="3 4">
    <name type="scientific">Pygocentrus nattereri</name>
    <name type="common">Red-bellied piranha</name>
    <dbReference type="NCBI Taxonomy" id="42514"/>
    <lineage>
        <taxon>Eukaryota</taxon>
        <taxon>Metazoa</taxon>
        <taxon>Chordata</taxon>
        <taxon>Craniata</taxon>
        <taxon>Vertebrata</taxon>
        <taxon>Euteleostomi</taxon>
        <taxon>Actinopterygii</taxon>
        <taxon>Neopterygii</taxon>
        <taxon>Teleostei</taxon>
        <taxon>Ostariophysi</taxon>
        <taxon>Characiformes</taxon>
        <taxon>Characoidei</taxon>
        <taxon>Pygocentrus</taxon>
    </lineage>
</organism>
<dbReference type="Proteomes" id="UP001501920">
    <property type="component" value="Chromosome 2"/>
</dbReference>
<dbReference type="FunFam" id="2.40.128.20:FF:000001">
    <property type="entry name" value="Fatty acid-binding protein, adipocyte"/>
    <property type="match status" value="1"/>
</dbReference>
<dbReference type="STRING" id="42514.ENSPNAP00000035272"/>
<evidence type="ECO:0000259" key="2">
    <source>
        <dbReference type="Pfam" id="PF00061"/>
    </source>
</evidence>
<keyword evidence="4" id="KW-1185">Reference proteome</keyword>
<dbReference type="InterPro" id="IPR000463">
    <property type="entry name" value="Fatty_acid-bd"/>
</dbReference>
<dbReference type="InterPro" id="IPR012674">
    <property type="entry name" value="Calycin"/>
</dbReference>
<name>A0A3B4EFG6_PYGNA</name>
<dbReference type="PRINTS" id="PR00178">
    <property type="entry name" value="FATTYACIDBP"/>
</dbReference>